<feature type="compositionally biased region" description="Low complexity" evidence="1">
    <location>
        <begin position="567"/>
        <end position="576"/>
    </location>
</feature>
<comment type="caution">
    <text evidence="3">The sequence shown here is derived from an EMBL/GenBank/DDBJ whole genome shotgun (WGS) entry which is preliminary data.</text>
</comment>
<dbReference type="InterPro" id="IPR044663">
    <property type="entry name" value="CAD1/NSL1-like"/>
</dbReference>
<dbReference type="STRING" id="4615.A0A199W4R8"/>
<dbReference type="EMBL" id="LSRQ01000233">
    <property type="protein sequence ID" value="OAY84309.1"/>
    <property type="molecule type" value="Genomic_DNA"/>
</dbReference>
<dbReference type="Pfam" id="PF01823">
    <property type="entry name" value="MACPF"/>
    <property type="match status" value="2"/>
</dbReference>
<dbReference type="GO" id="GO:0009626">
    <property type="term" value="P:plant-type hypersensitive response"/>
    <property type="evidence" value="ECO:0007669"/>
    <property type="project" value="TreeGrafter"/>
</dbReference>
<dbReference type="InterPro" id="IPR020864">
    <property type="entry name" value="MACPF"/>
</dbReference>
<dbReference type="GO" id="GO:2000031">
    <property type="term" value="P:regulation of salicylic acid mediated signaling pathway"/>
    <property type="evidence" value="ECO:0007669"/>
    <property type="project" value="InterPro"/>
</dbReference>
<evidence type="ECO:0000259" key="2">
    <source>
        <dbReference type="PROSITE" id="PS51412"/>
    </source>
</evidence>
<organism evidence="3 4">
    <name type="scientific">Ananas comosus</name>
    <name type="common">Pineapple</name>
    <name type="synonym">Ananas ananas</name>
    <dbReference type="NCBI Taxonomy" id="4615"/>
    <lineage>
        <taxon>Eukaryota</taxon>
        <taxon>Viridiplantae</taxon>
        <taxon>Streptophyta</taxon>
        <taxon>Embryophyta</taxon>
        <taxon>Tracheophyta</taxon>
        <taxon>Spermatophyta</taxon>
        <taxon>Magnoliopsida</taxon>
        <taxon>Liliopsida</taxon>
        <taxon>Poales</taxon>
        <taxon>Bromeliaceae</taxon>
        <taxon>Bromelioideae</taxon>
        <taxon>Ananas</taxon>
    </lineage>
</organism>
<dbReference type="AlphaFoldDB" id="A0A199W4R8"/>
<proteinExistence type="predicted"/>
<dbReference type="Proteomes" id="UP000092600">
    <property type="component" value="Unassembled WGS sequence"/>
</dbReference>
<gene>
    <name evidence="3" type="ORF">ACMD2_10014</name>
</gene>
<protein>
    <submittedName>
        <fullName evidence="3">MACPF domain-containing protein CAD1</fullName>
    </submittedName>
</protein>
<dbReference type="PROSITE" id="PS51412">
    <property type="entry name" value="MACPF_2"/>
    <property type="match status" value="1"/>
</dbReference>
<name>A0A199W4R8_ANACO</name>
<feature type="region of interest" description="Disordered" evidence="1">
    <location>
        <begin position="555"/>
        <end position="576"/>
    </location>
</feature>
<evidence type="ECO:0000256" key="1">
    <source>
        <dbReference type="SAM" id="MobiDB-lite"/>
    </source>
</evidence>
<dbReference type="PANTHER" id="PTHR33199:SF15">
    <property type="entry name" value="MACPF DOMAIN-CONTAINING PROTEIN CAD1-LIKE"/>
    <property type="match status" value="1"/>
</dbReference>
<dbReference type="GO" id="GO:0005886">
    <property type="term" value="C:plasma membrane"/>
    <property type="evidence" value="ECO:0007669"/>
    <property type="project" value="TreeGrafter"/>
</dbReference>
<accession>A0A199W4R8</accession>
<dbReference type="PANTHER" id="PTHR33199">
    <property type="entry name" value="MACPF DOMAIN-CONTAINING PROTEIN CAD1"/>
    <property type="match status" value="1"/>
</dbReference>
<reference evidence="3 4" key="1">
    <citation type="journal article" date="2016" name="DNA Res.">
        <title>The draft genome of MD-2 pineapple using hybrid error correction of long reads.</title>
        <authorList>
            <person name="Redwan R.M."/>
            <person name="Saidin A."/>
            <person name="Kumar S.V."/>
        </authorList>
    </citation>
    <scope>NUCLEOTIDE SEQUENCE [LARGE SCALE GENOMIC DNA]</scope>
    <source>
        <strain evidence="4">cv. MD2</strain>
        <tissue evidence="3">Leaf</tissue>
    </source>
</reference>
<evidence type="ECO:0000313" key="4">
    <source>
        <dbReference type="Proteomes" id="UP000092600"/>
    </source>
</evidence>
<sequence length="626" mass="70053">MRMEENAALHTIQSSIQALGRGFDVNHDTRLLYCKGIAGSRLIEVDAHSRDLAVFDGVVVPNVSRDVKCSYDSGGREGTGACSFYERPQMAEYFNRKANLSGNIPLGCFNSAFSFTGLKKTDAASTKSLAMDGKFIPLCKVQIIKQSLTLKEEVRRAVPLSWDPSSLSRFIENYGTHIITSITIGGKDVIYVKQHSSSPLSAMEIKNYVQDLGEQRFSESESHTSSGPMKVKDKASAFVLFSWKLLTSSIISICCYYVPLTICCSCCLRRYLYENTCLSLSTNDAILKCPYILMNLLLQDVTVIFRRRGGDDLIQSHTHWARTIRSAPDVIDMTFFPITSLLERVPGKDHLIRAINLYLEYKPPVEELRYFLEFQVPRIWAPVQDGLRGQQRKEPVCPSLQFSIMGKKLYISQEQVTVGRKPVTGLRLCLEGPKQNRLCVQVQHLSTLPKIFQPYWDAHVAIGAPKWQGPEEQDSRWFEPVKWKNFSHVSTAPVEYHESFIGNTSGVYVVTGAQLGVWDFGAKNVLYMKLLYSKVPGCTIRRSLWDHSPTAAAATPTITLDDKPESGDSSSSSSSADAGRLLKFVDMSEMYKGPDDIPGHWLVTGGKLGVEKGKVVLRVKYSLLNY</sequence>
<feature type="domain" description="MACPF" evidence="2">
    <location>
        <begin position="2"/>
        <end position="372"/>
    </location>
</feature>
<evidence type="ECO:0000313" key="3">
    <source>
        <dbReference type="EMBL" id="OAY84309.1"/>
    </source>
</evidence>